<keyword evidence="3" id="KW-0560">Oxidoreductase</keyword>
<protein>
    <submittedName>
        <fullName evidence="3">PQQ-dependent sugar dehydrogenase</fullName>
        <ecNumber evidence="3">1.1.5.-</ecNumber>
    </submittedName>
</protein>
<dbReference type="Pfam" id="PF07995">
    <property type="entry name" value="GSDH"/>
    <property type="match status" value="1"/>
</dbReference>
<evidence type="ECO:0000313" key="4">
    <source>
        <dbReference type="Proteomes" id="UP001606210"/>
    </source>
</evidence>
<dbReference type="EC" id="1.1.5.-" evidence="3"/>
<proteinExistence type="predicted"/>
<comment type="caution">
    <text evidence="3">The sequence shown here is derived from an EMBL/GenBank/DDBJ whole genome shotgun (WGS) entry which is preliminary data.</text>
</comment>
<dbReference type="InterPro" id="IPR011042">
    <property type="entry name" value="6-blade_b-propeller_TolB-like"/>
</dbReference>
<reference evidence="3 4" key="1">
    <citation type="submission" date="2024-08" db="EMBL/GenBank/DDBJ databases">
        <authorList>
            <person name="Lu H."/>
        </authorList>
    </citation>
    <scope>NUCLEOTIDE SEQUENCE [LARGE SCALE GENOMIC DNA]</scope>
    <source>
        <strain evidence="3 4">LYH14W</strain>
    </source>
</reference>
<feature type="domain" description="Glucose/Sorbosone dehydrogenase" evidence="2">
    <location>
        <begin position="33"/>
        <end position="364"/>
    </location>
</feature>
<name>A0ABW7F4C8_9BURK</name>
<accession>A0ABW7F4C8</accession>
<dbReference type="InterPro" id="IPR012938">
    <property type="entry name" value="Glc/Sorbosone_DH"/>
</dbReference>
<feature type="signal peptide" evidence="1">
    <location>
        <begin position="1"/>
        <end position="21"/>
    </location>
</feature>
<feature type="chain" id="PRO_5045891535" evidence="1">
    <location>
        <begin position="22"/>
        <end position="367"/>
    </location>
</feature>
<dbReference type="Gene3D" id="2.120.10.30">
    <property type="entry name" value="TolB, C-terminal domain"/>
    <property type="match status" value="1"/>
</dbReference>
<evidence type="ECO:0000313" key="3">
    <source>
        <dbReference type="EMBL" id="MFG6430077.1"/>
    </source>
</evidence>
<dbReference type="PANTHER" id="PTHR19328:SF75">
    <property type="entry name" value="ALDOSE SUGAR DEHYDROGENASE YLII"/>
    <property type="match status" value="1"/>
</dbReference>
<keyword evidence="1" id="KW-0732">Signal</keyword>
<evidence type="ECO:0000256" key="1">
    <source>
        <dbReference type="SAM" id="SignalP"/>
    </source>
</evidence>
<dbReference type="RefSeq" id="WP_394478070.1">
    <property type="nucleotide sequence ID" value="NZ_JBIGHV010000003.1"/>
</dbReference>
<keyword evidence="4" id="KW-1185">Reference proteome</keyword>
<dbReference type="PANTHER" id="PTHR19328">
    <property type="entry name" value="HEDGEHOG-INTERACTING PROTEIN"/>
    <property type="match status" value="1"/>
</dbReference>
<dbReference type="EMBL" id="JBIGHV010000003">
    <property type="protein sequence ID" value="MFG6430077.1"/>
    <property type="molecule type" value="Genomic_DNA"/>
</dbReference>
<dbReference type="SUPFAM" id="SSF50952">
    <property type="entry name" value="Soluble quinoprotein glucose dehydrogenase"/>
    <property type="match status" value="1"/>
</dbReference>
<evidence type="ECO:0000259" key="2">
    <source>
        <dbReference type="Pfam" id="PF07995"/>
    </source>
</evidence>
<gene>
    <name evidence="3" type="ORF">ACG00Y_09155</name>
</gene>
<dbReference type="InterPro" id="IPR011041">
    <property type="entry name" value="Quinoprot_gluc/sorb_DH_b-prop"/>
</dbReference>
<dbReference type="Proteomes" id="UP001606210">
    <property type="component" value="Unassembled WGS sequence"/>
</dbReference>
<sequence>MTARTLLPTLVLAVAGTSAQAQSPSLETVVDGLKTPWAVAFLPGGEFLVTERGGTLRTAKAGGKPSAPIQGVPAVDAVGQGGLLDVQLDSDFASNRTIYLCYAEPSADKKTNGTALASAKLSADLKRLTDVKVLFSQQPKMDSRLHFGCRIVEAPDGKLFLSLGERGKGMQSAQTLDNHIGKIVRIGKDGSAPADNPFVKTPGALPEIWSYGHRNSQGLTLDEKGRLWEQEHGPQGGDELNLVQPKLNYGWPVITYGENYGGGRIGDGIAAKAGMEQPIVKWVPSIAPAGLVKLKSAKYGPVWQGSFFLGSLKFGHLERVKLGADDRVTEQEKLFPEAGRMRDVREGPDGLLYLVLEGAGRIVRVKP</sequence>
<organism evidence="3 4">
    <name type="scientific">Pelomonas parva</name>
    <dbReference type="NCBI Taxonomy" id="3299032"/>
    <lineage>
        <taxon>Bacteria</taxon>
        <taxon>Pseudomonadati</taxon>
        <taxon>Pseudomonadota</taxon>
        <taxon>Betaproteobacteria</taxon>
        <taxon>Burkholderiales</taxon>
        <taxon>Sphaerotilaceae</taxon>
        <taxon>Roseateles</taxon>
    </lineage>
</organism>
<dbReference type="GO" id="GO:0016491">
    <property type="term" value="F:oxidoreductase activity"/>
    <property type="evidence" value="ECO:0007669"/>
    <property type="project" value="UniProtKB-KW"/>
</dbReference>